<evidence type="ECO:0000256" key="3">
    <source>
        <dbReference type="ARBA" id="ARBA00022448"/>
    </source>
</evidence>
<evidence type="ECO:0000313" key="11">
    <source>
        <dbReference type="EMBL" id="CDR40765.1"/>
    </source>
</evidence>
<evidence type="ECO:0000256" key="7">
    <source>
        <dbReference type="ARBA" id="ARBA00023136"/>
    </source>
</evidence>
<dbReference type="InterPro" id="IPR004841">
    <property type="entry name" value="AA-permease/SLC12A_dom"/>
</dbReference>
<feature type="transmembrane region" description="Helical" evidence="9">
    <location>
        <begin position="117"/>
        <end position="137"/>
    </location>
</feature>
<feature type="transmembrane region" description="Helical" evidence="9">
    <location>
        <begin position="234"/>
        <end position="252"/>
    </location>
</feature>
<dbReference type="PIRSF" id="PIRSF006060">
    <property type="entry name" value="AA_transporter"/>
    <property type="match status" value="1"/>
</dbReference>
<keyword evidence="3" id="KW-0813">Transport</keyword>
<gene>
    <name evidence="12" type="ORF">BON22_2090</name>
    <name evidence="11" type="ORF">CYFA0S_05e04214g</name>
</gene>
<feature type="transmembrane region" description="Helical" evidence="9">
    <location>
        <begin position="522"/>
        <end position="541"/>
    </location>
</feature>
<evidence type="ECO:0000313" key="12">
    <source>
        <dbReference type="EMBL" id="ONH68146.1"/>
    </source>
</evidence>
<reference evidence="12" key="3">
    <citation type="submission" date="2017-01" db="EMBL/GenBank/DDBJ databases">
        <authorList>
            <person name="Mah S.A."/>
            <person name="Swanson W.J."/>
            <person name="Moy G.W."/>
            <person name="Vacquier V.D."/>
        </authorList>
    </citation>
    <scope>NUCLEOTIDE SEQUENCE [LARGE SCALE GENOMIC DNA]</scope>
    <source>
        <strain evidence="12">65</strain>
    </source>
</reference>
<protein>
    <submittedName>
        <fullName evidence="11">CYFA0S05e04214g1_1</fullName>
    </submittedName>
    <submittedName>
        <fullName evidence="12">General amino acid permease AGP1</fullName>
    </submittedName>
</protein>
<dbReference type="VEuPathDB" id="FungiDB:BON22_2090"/>
<dbReference type="PANTHER" id="PTHR43341:SF17">
    <property type="entry name" value="GENERAL AMINO ACID PERMEASE AGP1-RELATED"/>
    <property type="match status" value="1"/>
</dbReference>
<proteinExistence type="inferred from homology"/>
<dbReference type="Pfam" id="PF00324">
    <property type="entry name" value="AA_permease"/>
    <property type="match status" value="1"/>
</dbReference>
<dbReference type="InterPro" id="IPR004762">
    <property type="entry name" value="Amino_acid_permease_fungi"/>
</dbReference>
<dbReference type="OMA" id="TWNYCIQ"/>
<dbReference type="PANTHER" id="PTHR43341">
    <property type="entry name" value="AMINO ACID PERMEASE"/>
    <property type="match status" value="1"/>
</dbReference>
<feature type="transmembrane region" description="Helical" evidence="9">
    <location>
        <begin position="353"/>
        <end position="378"/>
    </location>
</feature>
<comment type="subcellular location">
    <subcellularLocation>
        <location evidence="1">Membrane</location>
        <topology evidence="1">Multi-pass membrane protein</topology>
    </subcellularLocation>
</comment>
<evidence type="ECO:0000313" key="13">
    <source>
        <dbReference type="Proteomes" id="UP000189513"/>
    </source>
</evidence>
<feature type="transmembrane region" description="Helical" evidence="9">
    <location>
        <begin position="272"/>
        <end position="293"/>
    </location>
</feature>
<dbReference type="Proteomes" id="UP000189513">
    <property type="component" value="Unassembled WGS sequence"/>
</dbReference>
<sequence length="593" mass="64789">MGDSKDLACAISNSQGKSDETSSIENAAAYTETNLNATSDSTSRWARFKNSMKRMEDDIDPNLSEAEKAEIRALKSEGEKLKKGIKIRHLVLIAIATGIGTGLLVGSGSSLSKGGPAGLLIGIIIVGSMLIPVMEAAGELAVTYGDLTGGFNAYNSILVDTSMCFAVSWNYCIQWLVVMPLELVTASMTIKYWTTSVNPDAFVVIFYVVIIIANFIGSDGYAEFEFFLNCSKTLMIIGFSILSIILVCGGAGDHGYYGAHYWHDPGAFAHGFKGVCAVFVSSAFSLGCTEFLAFSAAEQPNPRRSIPSATKQVFYRIVFLFVIPLFLIGLLVPYNSPDLLGSSGGSKTHSSPFVIAVSTVPVVSHIVNAVILLAVLSVGNSALFCSSRTLQALAEQGFAPQFFNYIDRSGKPLRALIFSSIIGLFSFIAAYDKQETVFNWLLSISGLSTILSWTGIVLSHIRFRKALACQGYSISELGYVSKTGVWGSWYAFTINVLILIAQFWIALWPVGGDGSADAENFFMNYLGMVVAIVFYFGHKIWTKNWRLFIPADEIDLVKGRKIFDADVLAQEDAEDREKYRYAAWYVKLFRIMC</sequence>
<evidence type="ECO:0000256" key="1">
    <source>
        <dbReference type="ARBA" id="ARBA00004141"/>
    </source>
</evidence>
<feature type="transmembrane region" description="Helical" evidence="9">
    <location>
        <begin position="489"/>
        <end position="510"/>
    </location>
</feature>
<evidence type="ECO:0000259" key="10">
    <source>
        <dbReference type="Pfam" id="PF00324"/>
    </source>
</evidence>
<dbReference type="EMBL" id="MPUK01000003">
    <property type="protein sequence ID" value="ONH68146.1"/>
    <property type="molecule type" value="Genomic_DNA"/>
</dbReference>
<feature type="region of interest" description="Disordered" evidence="8">
    <location>
        <begin position="1"/>
        <end position="25"/>
    </location>
</feature>
<dbReference type="FunFam" id="1.20.1740.10:FF:000017">
    <property type="entry name" value="Amino acid permease"/>
    <property type="match status" value="1"/>
</dbReference>
<dbReference type="GO" id="GO:0015171">
    <property type="term" value="F:amino acid transmembrane transporter activity"/>
    <property type="evidence" value="ECO:0007669"/>
    <property type="project" value="UniProtKB-ARBA"/>
</dbReference>
<feature type="domain" description="Amino acid permease/ SLC12A" evidence="10">
    <location>
        <begin position="89"/>
        <end position="549"/>
    </location>
</feature>
<evidence type="ECO:0000256" key="6">
    <source>
        <dbReference type="ARBA" id="ARBA00022989"/>
    </source>
</evidence>
<dbReference type="InterPro" id="IPR050524">
    <property type="entry name" value="APC_YAT"/>
</dbReference>
<dbReference type="EMBL" id="LK052890">
    <property type="protein sequence ID" value="CDR40765.1"/>
    <property type="molecule type" value="Genomic_DNA"/>
</dbReference>
<evidence type="ECO:0000256" key="2">
    <source>
        <dbReference type="ARBA" id="ARBA00006983"/>
    </source>
</evidence>
<feature type="transmembrane region" description="Helical" evidence="9">
    <location>
        <begin position="437"/>
        <end position="458"/>
    </location>
</feature>
<evidence type="ECO:0000256" key="8">
    <source>
        <dbReference type="SAM" id="MobiDB-lite"/>
    </source>
</evidence>
<keyword evidence="7 9" id="KW-0472">Membrane</keyword>
<keyword evidence="4 9" id="KW-0812">Transmembrane</keyword>
<accession>A0A061AZD6</accession>
<dbReference type="STRING" id="36022.A0A061AZD6"/>
<organism evidence="11">
    <name type="scientific">Cyberlindnera fabianii</name>
    <name type="common">Yeast</name>
    <name type="synonym">Hansenula fabianii</name>
    <dbReference type="NCBI Taxonomy" id="36022"/>
    <lineage>
        <taxon>Eukaryota</taxon>
        <taxon>Fungi</taxon>
        <taxon>Dikarya</taxon>
        <taxon>Ascomycota</taxon>
        <taxon>Saccharomycotina</taxon>
        <taxon>Saccharomycetes</taxon>
        <taxon>Phaffomycetales</taxon>
        <taxon>Phaffomycetaceae</taxon>
        <taxon>Cyberlindnera</taxon>
    </lineage>
</organism>
<feature type="compositionally biased region" description="Polar residues" evidence="8">
    <location>
        <begin position="11"/>
        <end position="25"/>
    </location>
</feature>
<feature type="transmembrane region" description="Helical" evidence="9">
    <location>
        <begin position="157"/>
        <end position="181"/>
    </location>
</feature>
<dbReference type="Gene3D" id="1.20.1740.10">
    <property type="entry name" value="Amino acid/polyamine transporter I"/>
    <property type="match status" value="1"/>
</dbReference>
<keyword evidence="13" id="KW-1185">Reference proteome</keyword>
<reference evidence="13" key="2">
    <citation type="journal article" date="2017" name="Genome Announc.">
        <title>Genome sequences of Cyberlindnera fabianii 65, Pichia kudriavzevii 129, and Saccharomyces cerevisiae 131 isolated from fermented masau fruits in Zimbabwe.</title>
        <authorList>
            <person name="van Rijswijck I.M.H."/>
            <person name="Derks M.F.L."/>
            <person name="Abee T."/>
            <person name="de Ridder D."/>
            <person name="Smid E.J."/>
        </authorList>
    </citation>
    <scope>NUCLEOTIDE SEQUENCE [LARGE SCALE GENOMIC DNA]</scope>
    <source>
        <strain evidence="13">65</strain>
    </source>
</reference>
<feature type="transmembrane region" description="Helical" evidence="9">
    <location>
        <begin position="90"/>
        <end position="111"/>
    </location>
</feature>
<dbReference type="OrthoDB" id="3900342at2759"/>
<keyword evidence="6 9" id="KW-1133">Transmembrane helix</keyword>
<comment type="similarity">
    <text evidence="2">Belongs to the amino acid-polyamine-organocation (APC) superfamily. YAT (TC 2.A.3.10) family.</text>
</comment>
<feature type="transmembrane region" description="Helical" evidence="9">
    <location>
        <begin position="201"/>
        <end position="222"/>
    </location>
</feature>
<keyword evidence="5" id="KW-0029">Amino-acid transport</keyword>
<name>A0A061AZD6_CYBFA</name>
<reference evidence="11" key="1">
    <citation type="journal article" date="2014" name="Genome Announc.">
        <title>Genome sequence of the yeast Cyberlindnera fabianii (Hansenula fabianii).</title>
        <authorList>
            <person name="Freel K.C."/>
            <person name="Sarilar V."/>
            <person name="Neuveglise C."/>
            <person name="Devillers H."/>
            <person name="Friedrich A."/>
            <person name="Schacherer J."/>
        </authorList>
    </citation>
    <scope>NUCLEOTIDE SEQUENCE</scope>
    <source>
        <strain evidence="11">YJS4271</strain>
    </source>
</reference>
<feature type="transmembrane region" description="Helical" evidence="9">
    <location>
        <begin position="313"/>
        <end position="333"/>
    </location>
</feature>
<dbReference type="NCBIfam" id="TIGR00913">
    <property type="entry name" value="2A0310"/>
    <property type="match status" value="1"/>
</dbReference>
<dbReference type="GO" id="GO:0016020">
    <property type="term" value="C:membrane"/>
    <property type="evidence" value="ECO:0007669"/>
    <property type="project" value="UniProtKB-SubCell"/>
</dbReference>
<evidence type="ECO:0000256" key="9">
    <source>
        <dbReference type="SAM" id="Phobius"/>
    </source>
</evidence>
<evidence type="ECO:0000256" key="5">
    <source>
        <dbReference type="ARBA" id="ARBA00022970"/>
    </source>
</evidence>
<evidence type="ECO:0000256" key="4">
    <source>
        <dbReference type="ARBA" id="ARBA00022692"/>
    </source>
</evidence>
<feature type="transmembrane region" description="Helical" evidence="9">
    <location>
        <begin position="413"/>
        <end position="431"/>
    </location>
</feature>
<dbReference type="AlphaFoldDB" id="A0A061AZD6"/>